<evidence type="ECO:0008006" key="4">
    <source>
        <dbReference type="Google" id="ProtNLM"/>
    </source>
</evidence>
<evidence type="ECO:0000313" key="3">
    <source>
        <dbReference type="Proteomes" id="UP000298663"/>
    </source>
</evidence>
<accession>A0A4V6A007</accession>
<dbReference type="OrthoDB" id="5818920at2759"/>
<comment type="caution">
    <text evidence="2">The sequence shown here is derived from an EMBL/GenBank/DDBJ whole genome shotgun (WGS) entry which is preliminary data.</text>
</comment>
<dbReference type="EMBL" id="AZBU02000007">
    <property type="protein sequence ID" value="TKR69625.1"/>
    <property type="molecule type" value="Genomic_DNA"/>
</dbReference>
<keyword evidence="3" id="KW-1185">Reference proteome</keyword>
<sequence length="210" mass="23660">MRLFVALFAVLSLANATPVLAQCDVNVLSSCWSEYLSNYNLTIKPFPSFVTFVTERALYVDRNNLKGEEQVCKWLNTLNSCLGTNRGACMTTPVFEGAMGISMTEATEYNTDYHVASYQCGPGFQILRQNFYCLRSVEKDQHDKIRACEVQLNQSISQGFKCSEYNTYINCVRSVYTNVCGHGVSSYICNTKKTQIQANTHYCDSTLLKC</sequence>
<dbReference type="AlphaFoldDB" id="A0A4V6A007"/>
<organism evidence="2 3">
    <name type="scientific">Steinernema carpocapsae</name>
    <name type="common">Entomopathogenic nematode</name>
    <dbReference type="NCBI Taxonomy" id="34508"/>
    <lineage>
        <taxon>Eukaryota</taxon>
        <taxon>Metazoa</taxon>
        <taxon>Ecdysozoa</taxon>
        <taxon>Nematoda</taxon>
        <taxon>Chromadorea</taxon>
        <taxon>Rhabditida</taxon>
        <taxon>Tylenchina</taxon>
        <taxon>Panagrolaimomorpha</taxon>
        <taxon>Strongyloidoidea</taxon>
        <taxon>Steinernematidae</taxon>
        <taxon>Steinernema</taxon>
    </lineage>
</organism>
<reference evidence="2 3" key="2">
    <citation type="journal article" date="2019" name="G3 (Bethesda)">
        <title>Hybrid Assembly of the Genome of the Entomopathogenic Nematode Steinernema carpocapsae Identifies the X-Chromosome.</title>
        <authorList>
            <person name="Serra L."/>
            <person name="Macchietto M."/>
            <person name="Macias-Munoz A."/>
            <person name="McGill C.J."/>
            <person name="Rodriguez I.M."/>
            <person name="Rodriguez B."/>
            <person name="Murad R."/>
            <person name="Mortazavi A."/>
        </authorList>
    </citation>
    <scope>NUCLEOTIDE SEQUENCE [LARGE SCALE GENOMIC DNA]</scope>
    <source>
        <strain evidence="2 3">ALL</strain>
    </source>
</reference>
<dbReference type="PANTHER" id="PTHR35014">
    <property type="entry name" value="INFECTION RESPONSE PROTEIN-RELATED"/>
    <property type="match status" value="1"/>
</dbReference>
<gene>
    <name evidence="2" type="ORF">L596_021764</name>
</gene>
<protein>
    <recommendedName>
        <fullName evidence="4">DUF19 domain-containing protein</fullName>
    </recommendedName>
</protein>
<dbReference type="Proteomes" id="UP000298663">
    <property type="component" value="Unassembled WGS sequence"/>
</dbReference>
<reference evidence="2 3" key="1">
    <citation type="journal article" date="2015" name="Genome Biol.">
        <title>Comparative genomics of Steinernema reveals deeply conserved gene regulatory networks.</title>
        <authorList>
            <person name="Dillman A.R."/>
            <person name="Macchietto M."/>
            <person name="Porter C.F."/>
            <person name="Rogers A."/>
            <person name="Williams B."/>
            <person name="Antoshechkin I."/>
            <person name="Lee M.M."/>
            <person name="Goodwin Z."/>
            <person name="Lu X."/>
            <person name="Lewis E.E."/>
            <person name="Goodrich-Blair H."/>
            <person name="Stock S.P."/>
            <person name="Adams B.J."/>
            <person name="Sternberg P.W."/>
            <person name="Mortazavi A."/>
        </authorList>
    </citation>
    <scope>NUCLEOTIDE SEQUENCE [LARGE SCALE GENOMIC DNA]</scope>
    <source>
        <strain evidence="2 3">ALL</strain>
    </source>
</reference>
<proteinExistence type="predicted"/>
<feature type="chain" id="PRO_5020952853" description="DUF19 domain-containing protein" evidence="1">
    <location>
        <begin position="22"/>
        <end position="210"/>
    </location>
</feature>
<dbReference type="PANTHER" id="PTHR35014:SF1">
    <property type="entry name" value="INFECTION RESPONSE PROTEIN"/>
    <property type="match status" value="1"/>
</dbReference>
<feature type="signal peptide" evidence="1">
    <location>
        <begin position="1"/>
        <end position="21"/>
    </location>
</feature>
<name>A0A4V6A007_STECR</name>
<evidence type="ECO:0000313" key="2">
    <source>
        <dbReference type="EMBL" id="TKR69625.1"/>
    </source>
</evidence>
<keyword evidence="1" id="KW-0732">Signal</keyword>
<evidence type="ECO:0000256" key="1">
    <source>
        <dbReference type="SAM" id="SignalP"/>
    </source>
</evidence>